<proteinExistence type="predicted"/>
<evidence type="ECO:0000313" key="2">
    <source>
        <dbReference type="Proteomes" id="UP000770785"/>
    </source>
</evidence>
<protein>
    <submittedName>
        <fullName evidence="1">Uncharacterized protein</fullName>
    </submittedName>
</protein>
<dbReference type="Proteomes" id="UP000770785">
    <property type="component" value="Unassembled WGS sequence"/>
</dbReference>
<organism evidence="1 2">
    <name type="scientific">Neolewinella antarctica</name>
    <dbReference type="NCBI Taxonomy" id="442734"/>
    <lineage>
        <taxon>Bacteria</taxon>
        <taxon>Pseudomonadati</taxon>
        <taxon>Bacteroidota</taxon>
        <taxon>Saprospiria</taxon>
        <taxon>Saprospirales</taxon>
        <taxon>Lewinellaceae</taxon>
        <taxon>Neolewinella</taxon>
    </lineage>
</organism>
<sequence>MVIGDIFDAVKDGLGDLVDTVGGGAGEKSLAIIDDWLEIFPALAQYNLELTSFSLGLAISPSLNVELVGSHADWSEENIAERLARHQGERAITMVLTTIRTAYRLHKKTQAALREPLILKVIVKVPPVVRVVLGQPILED</sequence>
<reference evidence="1 2" key="1">
    <citation type="submission" date="2020-03" db="EMBL/GenBank/DDBJ databases">
        <title>Genomic Encyclopedia of Type Strains, Phase IV (KMG-IV): sequencing the most valuable type-strain genomes for metagenomic binning, comparative biology and taxonomic classification.</title>
        <authorList>
            <person name="Goeker M."/>
        </authorList>
    </citation>
    <scope>NUCLEOTIDE SEQUENCE [LARGE SCALE GENOMIC DNA]</scope>
    <source>
        <strain evidence="1 2">DSM 105096</strain>
    </source>
</reference>
<evidence type="ECO:0000313" key="1">
    <source>
        <dbReference type="EMBL" id="NJC25000.1"/>
    </source>
</evidence>
<dbReference type="EMBL" id="JAATJH010000001">
    <property type="protein sequence ID" value="NJC25000.1"/>
    <property type="molecule type" value="Genomic_DNA"/>
</dbReference>
<dbReference type="RefSeq" id="WP_168035779.1">
    <property type="nucleotide sequence ID" value="NZ_JAATJH010000001.1"/>
</dbReference>
<comment type="caution">
    <text evidence="1">The sequence shown here is derived from an EMBL/GenBank/DDBJ whole genome shotgun (WGS) entry which is preliminary data.</text>
</comment>
<accession>A0ABX0X710</accession>
<keyword evidence="2" id="KW-1185">Reference proteome</keyword>
<name>A0ABX0X710_9BACT</name>
<gene>
    <name evidence="1" type="ORF">GGR27_000481</name>
</gene>